<dbReference type="EMBL" id="MF782455">
    <property type="protein sequence ID" value="ATZ80373.1"/>
    <property type="molecule type" value="Genomic_DNA"/>
</dbReference>
<gene>
    <name evidence="1" type="ORF">BMW23_0315</name>
</gene>
<evidence type="ECO:0000313" key="1">
    <source>
        <dbReference type="EMBL" id="ATZ80373.1"/>
    </source>
</evidence>
<proteinExistence type="predicted"/>
<evidence type="ECO:0000313" key="2">
    <source>
        <dbReference type="Proteomes" id="UP000240325"/>
    </source>
</evidence>
<organism evidence="1">
    <name type="scientific">Bodo saltans virus</name>
    <dbReference type="NCBI Taxonomy" id="2024608"/>
    <lineage>
        <taxon>Viruses</taxon>
        <taxon>Varidnaviria</taxon>
        <taxon>Bamfordvirae</taxon>
        <taxon>Nucleocytoviricota</taxon>
        <taxon>Megaviricetes</taxon>
        <taxon>Imitervirales</taxon>
        <taxon>Mimiviridae</taxon>
        <taxon>Klosneuvirinae</taxon>
        <taxon>Theiavirus</taxon>
        <taxon>Theiavirus salishense</taxon>
    </lineage>
</organism>
<keyword evidence="2" id="KW-1185">Reference proteome</keyword>
<name>A0A2H4UTV2_9VIRU</name>
<protein>
    <submittedName>
        <fullName evidence="1">Uncharacterized protein</fullName>
    </submittedName>
</protein>
<dbReference type="Proteomes" id="UP000240325">
    <property type="component" value="Segment"/>
</dbReference>
<reference evidence="1" key="1">
    <citation type="journal article" date="2017" name="Elife">
        <title>The kinetoplastid-infecting Bodo saltans virus (BsV), a window into the most abundant giant viruses in the sea.</title>
        <authorList>
            <person name="Deeg C.M."/>
            <person name="Chow C.-E.T."/>
            <person name="Suttle C.A."/>
        </authorList>
    </citation>
    <scope>NUCLEOTIDE SEQUENCE</scope>
    <source>
        <strain evidence="1">NG1</strain>
    </source>
</reference>
<accession>A0A2H4UTV2</accession>
<sequence>MYSSYHTSGSFAVDHRVNETKKQAAHLFAASQRSISYINHRNSFNTDYDFGRRYDCNNQMQRTKDAMVSSMHSMCPVR</sequence>